<dbReference type="InterPro" id="IPR000801">
    <property type="entry name" value="Esterase-like"/>
</dbReference>
<dbReference type="SUPFAM" id="SSF53474">
    <property type="entry name" value="alpha/beta-Hydrolases"/>
    <property type="match status" value="1"/>
</dbReference>
<proteinExistence type="predicted"/>
<dbReference type="InterPro" id="IPR050583">
    <property type="entry name" value="Mycobacterial_A85_antigen"/>
</dbReference>
<name>A0A0U1NY46_9BACI</name>
<keyword evidence="2" id="KW-1185">Reference proteome</keyword>
<evidence type="ECO:0000313" key="1">
    <source>
        <dbReference type="EMBL" id="CRK82937.1"/>
    </source>
</evidence>
<dbReference type="InterPro" id="IPR029058">
    <property type="entry name" value="AB_hydrolase_fold"/>
</dbReference>
<dbReference type="Gene3D" id="3.40.50.1820">
    <property type="entry name" value="alpha/beta hydrolase"/>
    <property type="match status" value="1"/>
</dbReference>
<organism evidence="1 2">
    <name type="scientific">Neobacillus massiliamazoniensis</name>
    <dbReference type="NCBI Taxonomy" id="1499688"/>
    <lineage>
        <taxon>Bacteria</taxon>
        <taxon>Bacillati</taxon>
        <taxon>Bacillota</taxon>
        <taxon>Bacilli</taxon>
        <taxon>Bacillales</taxon>
        <taxon>Bacillaceae</taxon>
        <taxon>Neobacillus</taxon>
    </lineage>
</organism>
<dbReference type="PANTHER" id="PTHR48098:SF6">
    <property type="entry name" value="FERRI-BACILLIBACTIN ESTERASE BESA"/>
    <property type="match status" value="1"/>
</dbReference>
<reference evidence="2" key="1">
    <citation type="submission" date="2015-05" db="EMBL/GenBank/DDBJ databases">
        <authorList>
            <person name="Urmite Genomes"/>
        </authorList>
    </citation>
    <scope>NUCLEOTIDE SEQUENCE [LARGE SCALE GENOMIC DNA]</scope>
    <source>
        <strain evidence="2">LF1</strain>
    </source>
</reference>
<dbReference type="AlphaFoldDB" id="A0A0U1NY46"/>
<sequence>MNQSYFYLKLETHQLHMSYKNEKRRVRVLLPKNYDKDEAKNYPVVYMHDGQNVFFSSEAYSGYSWKVISAIKLSPDLPKMIVVGIDNAEQDRINEYTAWKITESPLPEDIELGGRGEEFAEFIMTVVKPFIDKHYRTKSDKYHTAMIGSSLGGNISSFMGIEYKDQIGGLGIFSLANWITSKAFDSYIAREELDPEQRVYIQVGTQEGDDADRQLMYGNMKQAYIDCSLKYYKQLIKGSVPIDSIRLNIFADEEHDEKAWAKHLPECLRFLSEKWS</sequence>
<dbReference type="RefSeq" id="WP_090635239.1">
    <property type="nucleotide sequence ID" value="NZ_CVRB01000003.1"/>
</dbReference>
<dbReference type="OrthoDB" id="9784036at2"/>
<gene>
    <name evidence="1" type="ORF">BN000_02892</name>
</gene>
<accession>A0A0U1NY46</accession>
<dbReference type="EMBL" id="CVRB01000003">
    <property type="protein sequence ID" value="CRK82937.1"/>
    <property type="molecule type" value="Genomic_DNA"/>
</dbReference>
<dbReference type="Pfam" id="PF00756">
    <property type="entry name" value="Esterase"/>
    <property type="match status" value="1"/>
</dbReference>
<dbReference type="Proteomes" id="UP000199087">
    <property type="component" value="Unassembled WGS sequence"/>
</dbReference>
<dbReference type="PANTHER" id="PTHR48098">
    <property type="entry name" value="ENTEROCHELIN ESTERASE-RELATED"/>
    <property type="match status" value="1"/>
</dbReference>
<evidence type="ECO:0000313" key="2">
    <source>
        <dbReference type="Proteomes" id="UP000199087"/>
    </source>
</evidence>
<protein>
    <submittedName>
        <fullName evidence="1">Carbohydrate esterase, family 1</fullName>
    </submittedName>
</protein>
<dbReference type="STRING" id="1499688.BN000_02892"/>